<evidence type="ECO:0000313" key="2">
    <source>
        <dbReference type="EMBL" id="KAF8781490.1"/>
    </source>
</evidence>
<dbReference type="PANTHER" id="PTHR19446">
    <property type="entry name" value="REVERSE TRANSCRIPTASES"/>
    <property type="match status" value="1"/>
</dbReference>
<proteinExistence type="predicted"/>
<dbReference type="InterPro" id="IPR000477">
    <property type="entry name" value="RT_dom"/>
</dbReference>
<gene>
    <name evidence="2" type="ORF">HNY73_011879</name>
</gene>
<dbReference type="Gene3D" id="3.60.10.10">
    <property type="entry name" value="Endonuclease/exonuclease/phosphatase"/>
    <property type="match status" value="1"/>
</dbReference>
<reference evidence="2" key="1">
    <citation type="journal article" date="2020" name="bioRxiv">
        <title>Chromosome-level reference genome of the European wasp spider Argiope bruennichi: a resource for studies on range expansion and evolutionary adaptation.</title>
        <authorList>
            <person name="Sheffer M.M."/>
            <person name="Hoppe A."/>
            <person name="Krehenwinkel H."/>
            <person name="Uhl G."/>
            <person name="Kuss A.W."/>
            <person name="Jensen L."/>
            <person name="Jensen C."/>
            <person name="Gillespie R.G."/>
            <person name="Hoff K.J."/>
            <person name="Prost S."/>
        </authorList>
    </citation>
    <scope>NUCLEOTIDE SEQUENCE</scope>
</reference>
<dbReference type="PROSITE" id="PS50878">
    <property type="entry name" value="RT_POL"/>
    <property type="match status" value="1"/>
</dbReference>
<sequence length="644" mass="74354">MDANSKSELWHSPISDSRGIKLCDYLSMNNLFVINEDCGPTFSGSQSSSYIDITVVGTDVLGDVSYWCLPEYESLSDHNTIEFEVTVTTNPSTSNRCNNFLYFNVKNSNWDRFDSFCKQPLVDLSNRIDSCADVDTLISVIENFQDVVLSVSKASMPLKKIKMSWVPWWSIEIKCMRKRLNAARRRYQRTRNFIIRNLYRQKYLQIKENYSSVLEEAKVQSWKDFLEDINEHNFWKKIYTYGIKQNFMKKIEVYGIRLPNGSATTSVEETINEIYKKCFPIDTINTDTPFHGLQRTKALENYSSSLDPLFTTAEIDGVINSFKLNKSPGPDCIQNETLKRIHLMFPCFISKQFNACLQLSTFPRSWKRANIFLIPKNNDFRGPHLDNLRCISLLPTIGKCLEKLIVNRISWFLRSKKLLNETQFGFTPQKCCEDALLYLKDVVDKGKKKNMLTNLIFLDIKGAFDHAWWPAILVLLKNFAIPSNIFHLVRDFLNDRSASLTLGRVSVSRFLQRGCPQGSVSGPLLWNLIMNSLLPRLSKITGCETIAFADDLLICFQGKCLDDIFELAQSTSDDILNWARDFKMEFNPNKSKVMAIKKKSVDFSSKQLFFDNIRLEMEEQKLKQPDDILEILPNNLNPHRNMGQ</sequence>
<dbReference type="GO" id="GO:0003824">
    <property type="term" value="F:catalytic activity"/>
    <property type="evidence" value="ECO:0007669"/>
    <property type="project" value="InterPro"/>
</dbReference>
<dbReference type="SUPFAM" id="SSF56219">
    <property type="entry name" value="DNase I-like"/>
    <property type="match status" value="1"/>
</dbReference>
<accession>A0A8T0ETT0</accession>
<dbReference type="EMBL" id="JABXBU010001863">
    <property type="protein sequence ID" value="KAF8781490.1"/>
    <property type="molecule type" value="Genomic_DNA"/>
</dbReference>
<keyword evidence="3" id="KW-1185">Reference proteome</keyword>
<dbReference type="Proteomes" id="UP000807504">
    <property type="component" value="Unassembled WGS sequence"/>
</dbReference>
<protein>
    <submittedName>
        <fullName evidence="2">Retrovirus-related Pol polyprotein type-1 like protein</fullName>
    </submittedName>
</protein>
<dbReference type="AlphaFoldDB" id="A0A8T0ETT0"/>
<evidence type="ECO:0000259" key="1">
    <source>
        <dbReference type="PROSITE" id="PS50878"/>
    </source>
</evidence>
<comment type="caution">
    <text evidence="2">The sequence shown here is derived from an EMBL/GenBank/DDBJ whole genome shotgun (WGS) entry which is preliminary data.</text>
</comment>
<dbReference type="Pfam" id="PF14529">
    <property type="entry name" value="Exo_endo_phos_2"/>
    <property type="match status" value="1"/>
</dbReference>
<evidence type="ECO:0000313" key="3">
    <source>
        <dbReference type="Proteomes" id="UP000807504"/>
    </source>
</evidence>
<dbReference type="GO" id="GO:0071897">
    <property type="term" value="P:DNA biosynthetic process"/>
    <property type="evidence" value="ECO:0007669"/>
    <property type="project" value="UniProtKB-ARBA"/>
</dbReference>
<name>A0A8T0ETT0_ARGBR</name>
<dbReference type="InterPro" id="IPR005135">
    <property type="entry name" value="Endo/exonuclease/phosphatase"/>
</dbReference>
<organism evidence="2 3">
    <name type="scientific">Argiope bruennichi</name>
    <name type="common">Wasp spider</name>
    <name type="synonym">Aranea bruennichi</name>
    <dbReference type="NCBI Taxonomy" id="94029"/>
    <lineage>
        <taxon>Eukaryota</taxon>
        <taxon>Metazoa</taxon>
        <taxon>Ecdysozoa</taxon>
        <taxon>Arthropoda</taxon>
        <taxon>Chelicerata</taxon>
        <taxon>Arachnida</taxon>
        <taxon>Araneae</taxon>
        <taxon>Araneomorphae</taxon>
        <taxon>Entelegynae</taxon>
        <taxon>Araneoidea</taxon>
        <taxon>Araneidae</taxon>
        <taxon>Argiope</taxon>
    </lineage>
</organism>
<dbReference type="SUPFAM" id="SSF56672">
    <property type="entry name" value="DNA/RNA polymerases"/>
    <property type="match status" value="1"/>
</dbReference>
<dbReference type="CDD" id="cd01650">
    <property type="entry name" value="RT_nLTR_like"/>
    <property type="match status" value="1"/>
</dbReference>
<feature type="domain" description="Reverse transcriptase" evidence="1">
    <location>
        <begin position="355"/>
        <end position="608"/>
    </location>
</feature>
<dbReference type="InterPro" id="IPR036691">
    <property type="entry name" value="Endo/exonu/phosph_ase_sf"/>
</dbReference>
<reference evidence="2" key="2">
    <citation type="submission" date="2020-06" db="EMBL/GenBank/DDBJ databases">
        <authorList>
            <person name="Sheffer M."/>
        </authorList>
    </citation>
    <scope>NUCLEOTIDE SEQUENCE</scope>
</reference>
<dbReference type="Pfam" id="PF00078">
    <property type="entry name" value="RVT_1"/>
    <property type="match status" value="1"/>
</dbReference>
<dbReference type="InterPro" id="IPR043502">
    <property type="entry name" value="DNA/RNA_pol_sf"/>
</dbReference>